<dbReference type="Gene3D" id="2.70.50.70">
    <property type="match status" value="1"/>
</dbReference>
<feature type="region of interest" description="Disordered" evidence="7">
    <location>
        <begin position="274"/>
        <end position="302"/>
    </location>
</feature>
<evidence type="ECO:0000256" key="6">
    <source>
        <dbReference type="ARBA" id="ARBA00034311"/>
    </source>
</evidence>
<evidence type="ECO:0000256" key="5">
    <source>
        <dbReference type="ARBA" id="ARBA00023180"/>
    </source>
</evidence>
<feature type="domain" description="Chitin-binding type-4" evidence="8">
    <location>
        <begin position="99"/>
        <end position="270"/>
    </location>
</feature>
<dbReference type="InterPro" id="IPR052282">
    <property type="entry name" value="Starch-active_LPMO"/>
</dbReference>
<dbReference type="GO" id="GO:0046872">
    <property type="term" value="F:metal ion binding"/>
    <property type="evidence" value="ECO:0007669"/>
    <property type="project" value="UniProtKB-KW"/>
</dbReference>
<dbReference type="AlphaFoldDB" id="A0A3M7HY36"/>
<dbReference type="VEuPathDB" id="FungiDB:BTJ68_02982"/>
<keyword evidence="4" id="KW-1015">Disulfide bond</keyword>
<evidence type="ECO:0000259" key="8">
    <source>
        <dbReference type="Pfam" id="PF03067"/>
    </source>
</evidence>
<evidence type="ECO:0000256" key="3">
    <source>
        <dbReference type="ARBA" id="ARBA00023008"/>
    </source>
</evidence>
<comment type="caution">
    <text evidence="9">The sequence shown here is derived from an EMBL/GenBank/DDBJ whole genome shotgun (WGS) entry which is preliminary data.</text>
</comment>
<dbReference type="PANTHER" id="PTHR36575:SF2">
    <property type="entry name" value="CHITIN-BINDING TYPE-4 DOMAIN-CONTAINING PROTEIN-RELATED"/>
    <property type="match status" value="1"/>
</dbReference>
<proteinExistence type="inferred from homology"/>
<evidence type="ECO:0000256" key="7">
    <source>
        <dbReference type="SAM" id="MobiDB-lite"/>
    </source>
</evidence>
<dbReference type="EMBL" id="QWIS01000001">
    <property type="protein sequence ID" value="RMZ18065.1"/>
    <property type="molecule type" value="Genomic_DNA"/>
</dbReference>
<organism evidence="9 10">
    <name type="scientific">Hortaea werneckii</name>
    <name type="common">Black yeast</name>
    <name type="synonym">Cladosporium werneckii</name>
    <dbReference type="NCBI Taxonomy" id="91943"/>
    <lineage>
        <taxon>Eukaryota</taxon>
        <taxon>Fungi</taxon>
        <taxon>Dikarya</taxon>
        <taxon>Ascomycota</taxon>
        <taxon>Pezizomycotina</taxon>
        <taxon>Dothideomycetes</taxon>
        <taxon>Dothideomycetidae</taxon>
        <taxon>Mycosphaerellales</taxon>
        <taxon>Teratosphaeriaceae</taxon>
        <taxon>Hortaea</taxon>
    </lineage>
</organism>
<comment type="similarity">
    <text evidence="6">Belongs to the polysaccharide monooxygenase AA13 family.</text>
</comment>
<comment type="cofactor">
    <cofactor evidence="1">
        <name>Cu(2+)</name>
        <dbReference type="ChEBI" id="CHEBI:29036"/>
    </cofactor>
</comment>
<gene>
    <name evidence="9" type="ORF">D0860_00106</name>
</gene>
<keyword evidence="2" id="KW-0479">Metal-binding</keyword>
<keyword evidence="5" id="KW-0325">Glycoprotein</keyword>
<protein>
    <recommendedName>
        <fullName evidence="8">Chitin-binding type-4 domain-containing protein</fullName>
    </recommendedName>
</protein>
<dbReference type="Pfam" id="PF03067">
    <property type="entry name" value="LPMO_10"/>
    <property type="match status" value="1"/>
</dbReference>
<evidence type="ECO:0000256" key="4">
    <source>
        <dbReference type="ARBA" id="ARBA00023157"/>
    </source>
</evidence>
<keyword evidence="3" id="KW-0186">Copper</keyword>
<dbReference type="Proteomes" id="UP000280598">
    <property type="component" value="Unassembled WGS sequence"/>
</dbReference>
<reference evidence="9 10" key="1">
    <citation type="journal article" date="2018" name="BMC Genomics">
        <title>Genomic evidence for intraspecific hybridization in a clonal and extremely halotolerant yeast.</title>
        <authorList>
            <person name="Gostincar C."/>
            <person name="Stajich J.E."/>
            <person name="Zupancic J."/>
            <person name="Zalar P."/>
            <person name="Gunde-Cimerman N."/>
        </authorList>
    </citation>
    <scope>NUCLEOTIDE SEQUENCE [LARGE SCALE GENOMIC DNA]</scope>
    <source>
        <strain evidence="9 10">EXF-562</strain>
    </source>
</reference>
<dbReference type="PANTHER" id="PTHR36575">
    <property type="entry name" value="BINDING PROTEIN, PUTATIVE (AFU_ORTHOLOGUE AFUA_1G14430)-RELATED"/>
    <property type="match status" value="1"/>
</dbReference>
<feature type="compositionally biased region" description="Basic and acidic residues" evidence="7">
    <location>
        <begin position="277"/>
        <end position="302"/>
    </location>
</feature>
<evidence type="ECO:0000313" key="10">
    <source>
        <dbReference type="Proteomes" id="UP000280598"/>
    </source>
</evidence>
<sequence length="302" mass="33328">MAFEDRLKIESWKAGTGCLPLIAYIDLLHYLSLLLCEQDIRSVHSFCRAPVALFKKARESSRTLSSPSTPYTSSNMHFNSALLASVATFSSIAPLANAHGYFTKPEGRQPGTAFQDACGMQAYYNMKGSINGNIQGLQQVVANQYDYNPDECHLWKCKGMKYADNKDNVQSYTPGQSVDLTFTIVAPHTGHANVSIIDTSSPNGKVIAKNLKAWDNYAATSSPIQDSQQNFSVKMPTNLGDQCAEEGQCAIQMYWDAPDIDQTYESCIDFTLSSSSSKRDAEAKEFSRPHPRDFSPRAAAEE</sequence>
<evidence type="ECO:0000313" key="9">
    <source>
        <dbReference type="EMBL" id="RMZ18065.1"/>
    </source>
</evidence>
<accession>A0A3M7HY36</accession>
<name>A0A3M7HY36_HORWE</name>
<evidence type="ECO:0000256" key="2">
    <source>
        <dbReference type="ARBA" id="ARBA00022723"/>
    </source>
</evidence>
<evidence type="ECO:0000256" key="1">
    <source>
        <dbReference type="ARBA" id="ARBA00001973"/>
    </source>
</evidence>
<dbReference type="InterPro" id="IPR004302">
    <property type="entry name" value="Cellulose/chitin-bd_N"/>
</dbReference>